<proteinExistence type="predicted"/>
<reference evidence="1 2" key="1">
    <citation type="journal article" date="2020" name="BMC Genomics">
        <title>Intraspecific diversification of the crop wild relative Brassica cretica Lam. using demographic model selection.</title>
        <authorList>
            <person name="Kioukis A."/>
            <person name="Michalopoulou V.A."/>
            <person name="Briers L."/>
            <person name="Pirintsos S."/>
            <person name="Studholme D.J."/>
            <person name="Pavlidis P."/>
            <person name="Sarris P.F."/>
        </authorList>
    </citation>
    <scope>NUCLEOTIDE SEQUENCE [LARGE SCALE GENOMIC DNA]</scope>
    <source>
        <strain evidence="2">cv. PFS-1207/04</strain>
    </source>
</reference>
<dbReference type="EMBL" id="QGKV02000832">
    <property type="protein sequence ID" value="KAF3545453.1"/>
    <property type="molecule type" value="Genomic_DNA"/>
</dbReference>
<evidence type="ECO:0000313" key="1">
    <source>
        <dbReference type="EMBL" id="KAF3545453.1"/>
    </source>
</evidence>
<comment type="caution">
    <text evidence="1">The sequence shown here is derived from an EMBL/GenBank/DDBJ whole genome shotgun (WGS) entry which is preliminary data.</text>
</comment>
<gene>
    <name evidence="1" type="ORF">DY000_02006112</name>
</gene>
<keyword evidence="2" id="KW-1185">Reference proteome</keyword>
<accession>A0ABQ7C1F9</accession>
<sequence length="159" mass="18711">MESLFVESEQIVYIEVHRDPVYDLYGDEVEKDLNEIYGSPIFDLYDGVDPIFDDPIVSIFDEVEFVTDVCAQDAKTIYFIFGEKAFDTSLNVTCSNALAKESLHKFAMKFKRGRRQLIMSPAVIVSWQTKGFNTKDQYIRWLKEFYIWSRRRKLIEDYG</sequence>
<name>A0ABQ7C1F9_BRACR</name>
<dbReference type="Proteomes" id="UP000266723">
    <property type="component" value="Unassembled WGS sequence"/>
</dbReference>
<organism evidence="1 2">
    <name type="scientific">Brassica cretica</name>
    <name type="common">Mustard</name>
    <dbReference type="NCBI Taxonomy" id="69181"/>
    <lineage>
        <taxon>Eukaryota</taxon>
        <taxon>Viridiplantae</taxon>
        <taxon>Streptophyta</taxon>
        <taxon>Embryophyta</taxon>
        <taxon>Tracheophyta</taxon>
        <taxon>Spermatophyta</taxon>
        <taxon>Magnoliopsida</taxon>
        <taxon>eudicotyledons</taxon>
        <taxon>Gunneridae</taxon>
        <taxon>Pentapetalae</taxon>
        <taxon>rosids</taxon>
        <taxon>malvids</taxon>
        <taxon>Brassicales</taxon>
        <taxon>Brassicaceae</taxon>
        <taxon>Brassiceae</taxon>
        <taxon>Brassica</taxon>
    </lineage>
</organism>
<evidence type="ECO:0000313" key="2">
    <source>
        <dbReference type="Proteomes" id="UP000266723"/>
    </source>
</evidence>
<protein>
    <submittedName>
        <fullName evidence="1">Uncharacterized protein</fullName>
    </submittedName>
</protein>